<accession>A0A0H3CCC1</accession>
<evidence type="ECO:0000256" key="4">
    <source>
        <dbReference type="ARBA" id="ARBA00023136"/>
    </source>
</evidence>
<protein>
    <submittedName>
        <fullName evidence="8">Horizontally transferred transmembrane domain (HTTM) protein</fullName>
    </submittedName>
</protein>
<feature type="region of interest" description="Disordered" evidence="5">
    <location>
        <begin position="1"/>
        <end position="31"/>
    </location>
</feature>
<evidence type="ECO:0000256" key="6">
    <source>
        <dbReference type="SAM" id="Phobius"/>
    </source>
</evidence>
<sequence>MLSPGVCPSRGRGPDRGGDGPARAAPAGGDRHPMSLELARRLVEILLALALIQQSLEHLRGFRDERILFGARIVLAVLVLAGVAGPWPLVGLAGLSLLILHRFQGPYNGGSDRMGLLILWCLTLSSLAPTPILAELAFGYLGAQLTLSYFISGWVKVVNPDWRSGRALRDVFQFSAYPVAESLRGFAQRPGLLRAMSWGVMGFELAFPLTLLWPPALMVGLVVAGTFHLANACLFGLNRFFWTWLSAYPAILWLQGRVF</sequence>
<organism evidence="8 9">
    <name type="scientific">Caulobacter vibrioides (strain NA1000 / CB15N)</name>
    <name type="common">Caulobacter crescentus</name>
    <dbReference type="NCBI Taxonomy" id="565050"/>
    <lineage>
        <taxon>Bacteria</taxon>
        <taxon>Pseudomonadati</taxon>
        <taxon>Pseudomonadota</taxon>
        <taxon>Alphaproteobacteria</taxon>
        <taxon>Caulobacterales</taxon>
        <taxon>Caulobacteraceae</taxon>
        <taxon>Caulobacter</taxon>
    </lineage>
</organism>
<evidence type="ECO:0000256" key="3">
    <source>
        <dbReference type="ARBA" id="ARBA00022989"/>
    </source>
</evidence>
<dbReference type="RefSeq" id="YP_002518830.3">
    <property type="nucleotide sequence ID" value="NC_011916.1"/>
</dbReference>
<gene>
    <name evidence="8" type="ordered locus">CCNA_03457</name>
</gene>
<dbReference type="GO" id="GO:0012505">
    <property type="term" value="C:endomembrane system"/>
    <property type="evidence" value="ECO:0007669"/>
    <property type="project" value="UniProtKB-SubCell"/>
</dbReference>
<feature type="domain" description="HTTM-like" evidence="7">
    <location>
        <begin position="31"/>
        <end position="256"/>
    </location>
</feature>
<keyword evidence="3 6" id="KW-1133">Transmembrane helix</keyword>
<dbReference type="EMBL" id="CP001340">
    <property type="protein sequence ID" value="ACL96922.3"/>
    <property type="molecule type" value="Genomic_DNA"/>
</dbReference>
<dbReference type="GeneID" id="7332454"/>
<comment type="subcellular location">
    <subcellularLocation>
        <location evidence="1">Endomembrane system</location>
        <topology evidence="1">Multi-pass membrane protein</topology>
    </subcellularLocation>
</comment>
<dbReference type="PATRIC" id="fig|565050.3.peg.3370"/>
<feature type="transmembrane region" description="Helical" evidence="6">
    <location>
        <begin position="68"/>
        <end position="101"/>
    </location>
</feature>
<dbReference type="HOGENOM" id="CLU_083890_0_0_5"/>
<dbReference type="KEGG" id="ccs:CCNA_03457"/>
<evidence type="ECO:0000259" key="7">
    <source>
        <dbReference type="SMART" id="SM00752"/>
    </source>
</evidence>
<evidence type="ECO:0000313" key="9">
    <source>
        <dbReference type="Proteomes" id="UP000001364"/>
    </source>
</evidence>
<dbReference type="Pfam" id="PF05090">
    <property type="entry name" value="HTTM"/>
    <property type="match status" value="1"/>
</dbReference>
<dbReference type="InterPro" id="IPR011020">
    <property type="entry name" value="HTTM-like"/>
</dbReference>
<keyword evidence="2 6" id="KW-0812">Transmembrane</keyword>
<evidence type="ECO:0000313" key="8">
    <source>
        <dbReference type="EMBL" id="ACL96922.3"/>
    </source>
</evidence>
<evidence type="ECO:0000256" key="2">
    <source>
        <dbReference type="ARBA" id="ARBA00022692"/>
    </source>
</evidence>
<name>A0A0H3CCC1_CAUVN</name>
<dbReference type="OrthoDB" id="5422338at2"/>
<evidence type="ECO:0000256" key="1">
    <source>
        <dbReference type="ARBA" id="ARBA00004127"/>
    </source>
</evidence>
<dbReference type="SMART" id="SM00752">
    <property type="entry name" value="HTTM"/>
    <property type="match status" value="1"/>
</dbReference>
<keyword evidence="9" id="KW-1185">Reference proteome</keyword>
<dbReference type="AlphaFoldDB" id="A0A0H3CCC1"/>
<proteinExistence type="predicted"/>
<reference evidence="8 9" key="1">
    <citation type="journal article" date="2010" name="J. Bacteriol.">
        <title>The genetic basis of laboratory adaptation in Caulobacter crescentus.</title>
        <authorList>
            <person name="Marks M.E."/>
            <person name="Castro-Rojas C.M."/>
            <person name="Teiling C."/>
            <person name="Du L."/>
            <person name="Kapatral V."/>
            <person name="Walunas T.L."/>
            <person name="Crosson S."/>
        </authorList>
    </citation>
    <scope>NUCLEOTIDE SEQUENCE [LARGE SCALE GENOMIC DNA]</scope>
    <source>
        <strain evidence="9">NA1000 / CB15N</strain>
    </source>
</reference>
<feature type="transmembrane region" description="Helical" evidence="6">
    <location>
        <begin position="113"/>
        <end position="132"/>
    </location>
</feature>
<dbReference type="InterPro" id="IPR053934">
    <property type="entry name" value="HTTM_dom"/>
</dbReference>
<evidence type="ECO:0000256" key="5">
    <source>
        <dbReference type="SAM" id="MobiDB-lite"/>
    </source>
</evidence>
<keyword evidence="4 6" id="KW-0472">Membrane</keyword>
<dbReference type="RefSeq" id="WP_015923256.1">
    <property type="nucleotide sequence ID" value="NC_011916.1"/>
</dbReference>
<dbReference type="Proteomes" id="UP000001364">
    <property type="component" value="Chromosome"/>
</dbReference>